<sequence>MKLYLLAIISFCKYTRHYKYTELSIFQAIKKPVKDRP</sequence>
<evidence type="ECO:0000313" key="2">
    <source>
        <dbReference type="Proteomes" id="UP000008084"/>
    </source>
</evidence>
<name>A0A0H3P043_YERE1</name>
<dbReference type="EMBL" id="FR729477">
    <property type="protein sequence ID" value="CBY27908.1"/>
    <property type="molecule type" value="Genomic_DNA"/>
</dbReference>
<accession>A0A0H3P043</accession>
<dbReference type="HOGENOM" id="CLU_3350566_0_0_6"/>
<dbReference type="Proteomes" id="UP000008084">
    <property type="component" value="Chromosome"/>
</dbReference>
<gene>
    <name evidence="1" type="ordered locus">Y11_02731</name>
</gene>
<evidence type="ECO:0000313" key="1">
    <source>
        <dbReference type="EMBL" id="CBY27908.1"/>
    </source>
</evidence>
<proteinExistence type="predicted"/>
<dbReference type="AlphaFoldDB" id="A0A0H3P043"/>
<dbReference type="KEGG" id="yey:Y11_02731"/>
<reference evidence="1 2" key="1">
    <citation type="journal article" date="2011" name="J. Bacteriol.">
        <title>Complete genome sequence of Yersinia enterocolitica subsp. palearctica serogroup O:3.</title>
        <authorList>
            <person name="Batzilla J."/>
            <person name="Hoper D."/>
            <person name="Antonenka U."/>
            <person name="Heesemann J."/>
            <person name="Rakin A."/>
        </authorList>
    </citation>
    <scope>NUCLEOTIDE SEQUENCE [LARGE SCALE GENOMIC DNA]</scope>
    <source>
        <strain evidence="2">DSM 13030 / CIP 106945 / Y11</strain>
    </source>
</reference>
<organism evidence="1 2">
    <name type="scientific">Yersinia enterocolitica subsp. palearctica serotype O:3 (strain DSM 13030 / CIP 106945 / Y11)</name>
    <dbReference type="NCBI Taxonomy" id="930944"/>
    <lineage>
        <taxon>Bacteria</taxon>
        <taxon>Pseudomonadati</taxon>
        <taxon>Pseudomonadota</taxon>
        <taxon>Gammaproteobacteria</taxon>
        <taxon>Enterobacterales</taxon>
        <taxon>Yersiniaceae</taxon>
        <taxon>Yersinia</taxon>
    </lineage>
</organism>
<protein>
    <submittedName>
        <fullName evidence="1">Uncharacterized protein</fullName>
    </submittedName>
</protein>